<proteinExistence type="predicted"/>
<accession>A0ABV9YMZ0</accession>
<dbReference type="Proteomes" id="UP001595947">
    <property type="component" value="Unassembled WGS sequence"/>
</dbReference>
<reference evidence="2" key="1">
    <citation type="journal article" date="2019" name="Int. J. Syst. Evol. Microbiol.">
        <title>The Global Catalogue of Microorganisms (GCM) 10K type strain sequencing project: providing services to taxonomists for standard genome sequencing and annotation.</title>
        <authorList>
            <consortium name="The Broad Institute Genomics Platform"/>
            <consortium name="The Broad Institute Genome Sequencing Center for Infectious Disease"/>
            <person name="Wu L."/>
            <person name="Ma J."/>
        </authorList>
    </citation>
    <scope>NUCLEOTIDE SEQUENCE [LARGE SCALE GENOMIC DNA]</scope>
    <source>
        <strain evidence="2">CGMCC 4.7093</strain>
    </source>
</reference>
<dbReference type="RefSeq" id="WP_378037607.1">
    <property type="nucleotide sequence ID" value="NZ_JBHSIV010000021.1"/>
</dbReference>
<protein>
    <submittedName>
        <fullName evidence="1">DUF899 domain-containing protein</fullName>
    </submittedName>
</protein>
<evidence type="ECO:0000313" key="2">
    <source>
        <dbReference type="Proteomes" id="UP001595947"/>
    </source>
</evidence>
<sequence>MTEHRIGTHEEWRKERIALLEAEKEHTRRGDELATQRRELPWVPVDKDYAFATADGPASLADLFAGNSQLVVYHMMNPGCPACACVIDGLDGIAPHLQGHDVAVATICRFPLEDVLAFGKRQGWTLPLVSSEGSDFNRDLEVLYTAEEVRAGAEHNFQELPRELAEMMPVVDAQGLSSFAREGDQVFHTYSGYSRATDVLNLALQWLDRAPLGRNQGGEPWPLLRPDYAHVH</sequence>
<dbReference type="SUPFAM" id="SSF52833">
    <property type="entry name" value="Thioredoxin-like"/>
    <property type="match status" value="1"/>
</dbReference>
<comment type="caution">
    <text evidence="1">The sequence shown here is derived from an EMBL/GenBank/DDBJ whole genome shotgun (WGS) entry which is preliminary data.</text>
</comment>
<evidence type="ECO:0000313" key="1">
    <source>
        <dbReference type="EMBL" id="MFC5064260.1"/>
    </source>
</evidence>
<gene>
    <name evidence="1" type="ORF">ACFPBZ_18700</name>
</gene>
<dbReference type="InterPro" id="IPR010296">
    <property type="entry name" value="DUF899_thioredox"/>
</dbReference>
<name>A0ABV9YMZ0_9PSEU</name>
<dbReference type="Gene3D" id="3.40.30.10">
    <property type="entry name" value="Glutaredoxin"/>
    <property type="match status" value="1"/>
</dbReference>
<dbReference type="EMBL" id="JBHSIV010000021">
    <property type="protein sequence ID" value="MFC5064260.1"/>
    <property type="molecule type" value="Genomic_DNA"/>
</dbReference>
<dbReference type="InterPro" id="IPR036249">
    <property type="entry name" value="Thioredoxin-like_sf"/>
</dbReference>
<dbReference type="Pfam" id="PF05988">
    <property type="entry name" value="DUF899"/>
    <property type="match status" value="1"/>
</dbReference>
<organism evidence="1 2">
    <name type="scientific">Actinomycetospora atypica</name>
    <dbReference type="NCBI Taxonomy" id="1290095"/>
    <lineage>
        <taxon>Bacteria</taxon>
        <taxon>Bacillati</taxon>
        <taxon>Actinomycetota</taxon>
        <taxon>Actinomycetes</taxon>
        <taxon>Pseudonocardiales</taxon>
        <taxon>Pseudonocardiaceae</taxon>
        <taxon>Actinomycetospora</taxon>
    </lineage>
</organism>
<keyword evidence="2" id="KW-1185">Reference proteome</keyword>